<evidence type="ECO:0000313" key="2">
    <source>
        <dbReference type="Proteomes" id="UP000273405"/>
    </source>
</evidence>
<dbReference type="Proteomes" id="UP000273405">
    <property type="component" value="Unassembled WGS sequence"/>
</dbReference>
<gene>
    <name evidence="1" type="ORF">D7X12_02060</name>
</gene>
<accession>A0A3A8NW00</accession>
<reference evidence="2" key="1">
    <citation type="submission" date="2018-09" db="EMBL/GenBank/DDBJ databases">
        <authorList>
            <person name="Livingstone P.G."/>
            <person name="Whitworth D.E."/>
        </authorList>
    </citation>
    <scope>NUCLEOTIDE SEQUENCE [LARGE SCALE GENOMIC DNA]</scope>
    <source>
        <strain evidence="2">CA040B</strain>
    </source>
</reference>
<dbReference type="EMBL" id="RAWG01000007">
    <property type="protein sequence ID" value="RKH47669.1"/>
    <property type="molecule type" value="Genomic_DNA"/>
</dbReference>
<keyword evidence="2" id="KW-1185">Reference proteome</keyword>
<dbReference type="AlphaFoldDB" id="A0A3A8NW00"/>
<comment type="caution">
    <text evidence="1">The sequence shown here is derived from an EMBL/GenBank/DDBJ whole genome shotgun (WGS) entry which is preliminary data.</text>
</comment>
<proteinExistence type="predicted"/>
<evidence type="ECO:0000313" key="1">
    <source>
        <dbReference type="EMBL" id="RKH47669.1"/>
    </source>
</evidence>
<sequence>MSKFDQIARAKTAELLHATEQAPRTLYEIQQLAELARRAVRGEAPLEEVVRRVIAASHDREMIFGAPPGYLAAGVLVGAPEPLRTLFWSTASRELDARSLATLRSQFREPGPPPTLLVDSEEAGAGEHEQWAVMVYGTADEATGVSAVHRVVPGAKLVDHEAGFEPALWIFEMPAGADANVALSIASQVAQQTGAPASCDVPAAMGALGPDIVAFCRPGGVPALGRVEGEPMAPVFTPLDSA</sequence>
<dbReference type="RefSeq" id="WP_120623586.1">
    <property type="nucleotide sequence ID" value="NZ_RAWG01000007.1"/>
</dbReference>
<organism evidence="1 2">
    <name type="scientific">Corallococcus sicarius</name>
    <dbReference type="NCBI Taxonomy" id="2316726"/>
    <lineage>
        <taxon>Bacteria</taxon>
        <taxon>Pseudomonadati</taxon>
        <taxon>Myxococcota</taxon>
        <taxon>Myxococcia</taxon>
        <taxon>Myxococcales</taxon>
        <taxon>Cystobacterineae</taxon>
        <taxon>Myxococcaceae</taxon>
        <taxon>Corallococcus</taxon>
    </lineage>
</organism>
<name>A0A3A8NW00_9BACT</name>
<protein>
    <submittedName>
        <fullName evidence="1">Uncharacterized protein</fullName>
    </submittedName>
</protein>